<organism evidence="2 3">
    <name type="scientific">Candidatus Saccharicenans subterraneus</name>
    <dbReference type="NCBI Taxonomy" id="2508984"/>
    <lineage>
        <taxon>Bacteria</taxon>
        <taxon>Candidatus Aminicenantota</taxon>
        <taxon>Candidatus Aminicenantia</taxon>
        <taxon>Candidatus Aminicenantales</taxon>
        <taxon>Candidatus Saccharicenantaceae</taxon>
        <taxon>Candidatus Saccharicenans</taxon>
    </lineage>
</organism>
<reference evidence="2 3" key="1">
    <citation type="submission" date="2018-08" db="EMBL/GenBank/DDBJ databases">
        <title>Genome analysis of the thermophilic bacterium of the candidate phylum Aminicenantes from deep subsurface aquifer revealed its physiology and ecological role.</title>
        <authorList>
            <person name="Kadnikov V.V."/>
            <person name="Mardanov A.V."/>
            <person name="Beletsky A.V."/>
            <person name="Karnachuk O.V."/>
            <person name="Ravin N.V."/>
        </authorList>
    </citation>
    <scope>NUCLEOTIDE SEQUENCE [LARGE SCALE GENOMIC DNA]</scope>
    <source>
        <strain evidence="2">BY38</strain>
    </source>
</reference>
<evidence type="ECO:0000313" key="3">
    <source>
        <dbReference type="Proteomes" id="UP000257323"/>
    </source>
</evidence>
<feature type="transmembrane region" description="Helical" evidence="1">
    <location>
        <begin position="12"/>
        <end position="30"/>
    </location>
</feature>
<keyword evidence="1" id="KW-1133">Transmembrane helix</keyword>
<keyword evidence="1" id="KW-0812">Transmembrane</keyword>
<accession>A0A3E2BM90</accession>
<comment type="caution">
    <text evidence="2">The sequence shown here is derived from an EMBL/GenBank/DDBJ whole genome shotgun (WGS) entry which is preliminary data.</text>
</comment>
<dbReference type="AlphaFoldDB" id="A0A3E2BM90"/>
<dbReference type="Proteomes" id="UP000257323">
    <property type="component" value="Unassembled WGS sequence"/>
</dbReference>
<gene>
    <name evidence="2" type="ORF">OP8BY_2239</name>
</gene>
<evidence type="ECO:0000256" key="1">
    <source>
        <dbReference type="SAM" id="Phobius"/>
    </source>
</evidence>
<sequence>MRKNTIKPSKAMAVRILILPEVAFTIVSPFNNFSIRILK</sequence>
<evidence type="ECO:0000313" key="2">
    <source>
        <dbReference type="EMBL" id="RFT15841.1"/>
    </source>
</evidence>
<protein>
    <submittedName>
        <fullName evidence="2">Uncharacterized protein</fullName>
    </submittedName>
</protein>
<dbReference type="EMBL" id="QUAH01000006">
    <property type="protein sequence ID" value="RFT15841.1"/>
    <property type="molecule type" value="Genomic_DNA"/>
</dbReference>
<name>A0A3E2BM90_9BACT</name>
<proteinExistence type="predicted"/>
<keyword evidence="1" id="KW-0472">Membrane</keyword>